<name>A0AA92IKK6_9GAMM</name>
<keyword evidence="3" id="KW-1185">Reference proteome</keyword>
<dbReference type="KEGG" id="panm:D3795_00155"/>
<sequence>MQKAKYYVIFLVGCLFSASSHAETTNHHLLTFPQASDTSIWQQPHHRYDEGSQPYELNSLYKSFGQNEADIINVLGEPLKRTEKQVPNRHQPEHKMTVSQLFYDGLTIELLTTDEQRSFVKRVFISNCDILSDFQLYLCTTAKSLKERLGQPSVETDTELTYLITIGDIGAVPLRIFLKSGNVTGIYAKNLID</sequence>
<evidence type="ECO:0000313" key="3">
    <source>
        <dbReference type="Proteomes" id="UP000427820"/>
    </source>
</evidence>
<dbReference type="AlphaFoldDB" id="A0AA92IKK6"/>
<evidence type="ECO:0000256" key="1">
    <source>
        <dbReference type="SAM" id="SignalP"/>
    </source>
</evidence>
<protein>
    <submittedName>
        <fullName evidence="2">Uncharacterized protein</fullName>
    </submittedName>
</protein>
<proteinExistence type="predicted"/>
<gene>
    <name evidence="2" type="ORF">D3795_00155</name>
</gene>
<accession>A0AA92IKK6</accession>
<organism evidence="2 3">
    <name type="scientific">Pseudidiomarina andamanensis</name>
    <dbReference type="NCBI Taxonomy" id="1940690"/>
    <lineage>
        <taxon>Bacteria</taxon>
        <taxon>Pseudomonadati</taxon>
        <taxon>Pseudomonadota</taxon>
        <taxon>Gammaproteobacteria</taxon>
        <taxon>Alteromonadales</taxon>
        <taxon>Idiomarinaceae</taxon>
        <taxon>Pseudidiomarina</taxon>
    </lineage>
</organism>
<reference evidence="2 3" key="1">
    <citation type="submission" date="2018-09" db="EMBL/GenBank/DDBJ databases">
        <title>Whole genome sequencing of Idiomarina andamanensis W-5T (LMG 29773T= JCM 31645T).</title>
        <authorList>
            <person name="Das S.K."/>
        </authorList>
    </citation>
    <scope>NUCLEOTIDE SEQUENCE [LARGE SCALE GENOMIC DNA]</scope>
    <source>
        <strain evidence="2 3">W-5T</strain>
    </source>
</reference>
<feature type="signal peptide" evidence="1">
    <location>
        <begin position="1"/>
        <end position="22"/>
    </location>
</feature>
<dbReference type="EMBL" id="CP032551">
    <property type="protein sequence ID" value="QGT94696.1"/>
    <property type="molecule type" value="Genomic_DNA"/>
</dbReference>
<feature type="chain" id="PRO_5041734383" evidence="1">
    <location>
        <begin position="23"/>
        <end position="193"/>
    </location>
</feature>
<dbReference type="RefSeq" id="WP_156265629.1">
    <property type="nucleotide sequence ID" value="NZ_CP032551.1"/>
</dbReference>
<evidence type="ECO:0000313" key="2">
    <source>
        <dbReference type="EMBL" id="QGT94696.1"/>
    </source>
</evidence>
<dbReference type="Proteomes" id="UP000427820">
    <property type="component" value="Chromosome"/>
</dbReference>
<keyword evidence="1" id="KW-0732">Signal</keyword>